<evidence type="ECO:0000313" key="11">
    <source>
        <dbReference type="EMBL" id="OGG53090.1"/>
    </source>
</evidence>
<dbReference type="InterPro" id="IPR011060">
    <property type="entry name" value="RibuloseP-bd_barrel"/>
</dbReference>
<evidence type="ECO:0000256" key="6">
    <source>
        <dbReference type="ARBA" id="ARBA00022822"/>
    </source>
</evidence>
<evidence type="ECO:0000256" key="4">
    <source>
        <dbReference type="ARBA" id="ARBA00022272"/>
    </source>
</evidence>
<evidence type="ECO:0000256" key="9">
    <source>
        <dbReference type="HAMAP-Rule" id="MF_00135"/>
    </source>
</evidence>
<evidence type="ECO:0000313" key="12">
    <source>
        <dbReference type="Proteomes" id="UP000176863"/>
    </source>
</evidence>
<organism evidence="11 12">
    <name type="scientific">Candidatus Kaiserbacteria bacterium RIFCSPHIGHO2_01_FULL_53_29</name>
    <dbReference type="NCBI Taxonomy" id="1798480"/>
    <lineage>
        <taxon>Bacteria</taxon>
        <taxon>Candidatus Kaiseribacteriota</taxon>
    </lineage>
</organism>
<keyword evidence="7 9" id="KW-0057">Aromatic amino acid biosynthesis</keyword>
<dbReference type="PANTHER" id="PTHR42894">
    <property type="entry name" value="N-(5'-PHOSPHORIBOSYL)ANTHRANILATE ISOMERASE"/>
    <property type="match status" value="1"/>
</dbReference>
<dbReference type="CDD" id="cd00405">
    <property type="entry name" value="PRAI"/>
    <property type="match status" value="1"/>
</dbReference>
<reference evidence="11 12" key="1">
    <citation type="journal article" date="2016" name="Nat. Commun.">
        <title>Thousands of microbial genomes shed light on interconnected biogeochemical processes in an aquifer system.</title>
        <authorList>
            <person name="Anantharaman K."/>
            <person name="Brown C.T."/>
            <person name="Hug L.A."/>
            <person name="Sharon I."/>
            <person name="Castelle C.J."/>
            <person name="Probst A.J."/>
            <person name="Thomas B.C."/>
            <person name="Singh A."/>
            <person name="Wilkins M.J."/>
            <person name="Karaoz U."/>
            <person name="Brodie E.L."/>
            <person name="Williams K.H."/>
            <person name="Hubbard S.S."/>
            <person name="Banfield J.F."/>
        </authorList>
    </citation>
    <scope>NUCLEOTIDE SEQUENCE [LARGE SCALE GENOMIC DNA]</scope>
</reference>
<evidence type="ECO:0000256" key="8">
    <source>
        <dbReference type="ARBA" id="ARBA00023235"/>
    </source>
</evidence>
<proteinExistence type="inferred from homology"/>
<feature type="domain" description="N-(5'phosphoribosyl) anthranilate isomerase (PRAI)" evidence="10">
    <location>
        <begin position="4"/>
        <end position="210"/>
    </location>
</feature>
<dbReference type="InterPro" id="IPR001240">
    <property type="entry name" value="PRAI_dom"/>
</dbReference>
<evidence type="ECO:0000259" key="10">
    <source>
        <dbReference type="Pfam" id="PF00697"/>
    </source>
</evidence>
<keyword evidence="6 9" id="KW-0822">Tryptophan biosynthesis</keyword>
<comment type="pathway">
    <text evidence="2 9">Amino-acid biosynthesis; L-tryptophan biosynthesis; L-tryptophan from chorismate: step 3/5.</text>
</comment>
<gene>
    <name evidence="9" type="primary">trpF</name>
    <name evidence="11" type="ORF">A2851_03150</name>
</gene>
<evidence type="ECO:0000256" key="1">
    <source>
        <dbReference type="ARBA" id="ARBA00001164"/>
    </source>
</evidence>
<dbReference type="GO" id="GO:0004640">
    <property type="term" value="F:phosphoribosylanthranilate isomerase activity"/>
    <property type="evidence" value="ECO:0007669"/>
    <property type="project" value="UniProtKB-UniRule"/>
</dbReference>
<comment type="similarity">
    <text evidence="9">Belongs to the TrpF family.</text>
</comment>
<dbReference type="GO" id="GO:0000162">
    <property type="term" value="P:L-tryptophan biosynthetic process"/>
    <property type="evidence" value="ECO:0007669"/>
    <property type="project" value="UniProtKB-UniRule"/>
</dbReference>
<dbReference type="EMBL" id="MFKT01000018">
    <property type="protein sequence ID" value="OGG53090.1"/>
    <property type="molecule type" value="Genomic_DNA"/>
</dbReference>
<comment type="caution">
    <text evidence="11">The sequence shown here is derived from an EMBL/GenBank/DDBJ whole genome shotgun (WGS) entry which is preliminary data.</text>
</comment>
<dbReference type="Pfam" id="PF00697">
    <property type="entry name" value="PRAI"/>
    <property type="match status" value="1"/>
</dbReference>
<dbReference type="EC" id="5.3.1.24" evidence="3 9"/>
<dbReference type="HAMAP" id="MF_00135">
    <property type="entry name" value="PRAI"/>
    <property type="match status" value="1"/>
</dbReference>
<sequence length="215" mass="22752">MTRVKICGIKSAEDAQAVAAFGADELGFHVKLNGGRSPLEADVAKALVGALPKSSAGVVVTSLTDAKELIEIAQATGASTLQLYGDATPETIREFKKALPEVKIWKVLNVSDENSIEKAKEYEDAADAIALDTLNKATGVRGGTGKTHDWSISKRIVESISIPVILAGGLNPDNIAEAIRTVRPYGVDVNSGVSNPDGSKDLEKVKLFIERARNL</sequence>
<protein>
    <recommendedName>
        <fullName evidence="4 9">N-(5'-phosphoribosyl)anthranilate isomerase</fullName>
        <shortName evidence="9">PRAI</shortName>
        <ecNumber evidence="3 9">5.3.1.24</ecNumber>
    </recommendedName>
</protein>
<keyword evidence="5 9" id="KW-0028">Amino-acid biosynthesis</keyword>
<evidence type="ECO:0000256" key="7">
    <source>
        <dbReference type="ARBA" id="ARBA00023141"/>
    </source>
</evidence>
<dbReference type="Gene3D" id="3.20.20.70">
    <property type="entry name" value="Aldolase class I"/>
    <property type="match status" value="1"/>
</dbReference>
<keyword evidence="8 9" id="KW-0413">Isomerase</keyword>
<dbReference type="UniPathway" id="UPA00035">
    <property type="reaction ID" value="UER00042"/>
</dbReference>
<dbReference type="InterPro" id="IPR013785">
    <property type="entry name" value="Aldolase_TIM"/>
</dbReference>
<dbReference type="AlphaFoldDB" id="A0A1F6CVI9"/>
<dbReference type="SUPFAM" id="SSF51366">
    <property type="entry name" value="Ribulose-phoshate binding barrel"/>
    <property type="match status" value="1"/>
</dbReference>
<dbReference type="InterPro" id="IPR044643">
    <property type="entry name" value="TrpF_fam"/>
</dbReference>
<dbReference type="Proteomes" id="UP000176863">
    <property type="component" value="Unassembled WGS sequence"/>
</dbReference>
<dbReference type="PANTHER" id="PTHR42894:SF1">
    <property type="entry name" value="N-(5'-PHOSPHORIBOSYL)ANTHRANILATE ISOMERASE"/>
    <property type="match status" value="1"/>
</dbReference>
<evidence type="ECO:0000256" key="3">
    <source>
        <dbReference type="ARBA" id="ARBA00012572"/>
    </source>
</evidence>
<evidence type="ECO:0000256" key="5">
    <source>
        <dbReference type="ARBA" id="ARBA00022605"/>
    </source>
</evidence>
<accession>A0A1F6CVI9</accession>
<dbReference type="STRING" id="1798480.A2851_03150"/>
<evidence type="ECO:0000256" key="2">
    <source>
        <dbReference type="ARBA" id="ARBA00004664"/>
    </source>
</evidence>
<comment type="catalytic activity">
    <reaction evidence="1 9">
        <text>N-(5-phospho-beta-D-ribosyl)anthranilate = 1-(2-carboxyphenylamino)-1-deoxy-D-ribulose 5-phosphate</text>
        <dbReference type="Rhea" id="RHEA:21540"/>
        <dbReference type="ChEBI" id="CHEBI:18277"/>
        <dbReference type="ChEBI" id="CHEBI:58613"/>
        <dbReference type="EC" id="5.3.1.24"/>
    </reaction>
</comment>
<name>A0A1F6CVI9_9BACT</name>